<dbReference type="PANTHER" id="PTHR13147:SF5">
    <property type="entry name" value="FOUR-JOINTED BOX PROTEIN 1"/>
    <property type="match status" value="1"/>
</dbReference>
<dbReference type="PANTHER" id="PTHR13147">
    <property type="entry name" value="FOUR-JOINTED BOX PROTEIN 1"/>
    <property type="match status" value="1"/>
</dbReference>
<sequence length="445" mass="51512">MQVYTMHKPRVVAFGSFLFLFFFIAWMFIAVQQNPVEYNMEIEDMSAEPYFPRKLKKTETRYDISSVPSYILQRKEHATRTKEGLIDQTKFGEIPISKHGVSEQNTTKNNVFKNLVPARLHKTRRETQSVDDLKGEHQQGNGPQNEHDKNVFVMARNFAENTQTELRSDHDQRDKQHTTLFNTDTTKRLSRVKSLNRQKRWFDSITKIFNIFNVRSSTEKSFFSEDKTLGSPKLHSGPSALSSFSYSTQLAMEVPKFQIPFKAPSRQPRTSITVNTTDGMPIVEDGIFWSEEIETVVPKVCGRPKNQYVTFQDGSRVCARYRAPHEYLVQGELLSFYLSRLLGIHNVPAVTLSAPDVGQQWKNLNVSSTLLRSGWALNSTIALIQWIDYLERERMPEILIRALEKGEVISRKSPELRKLRKKQLVELAQWSDLIVFDYVTGNYDR</sequence>
<dbReference type="RefSeq" id="XP_022243466.1">
    <property type="nucleotide sequence ID" value="XM_022387758.1"/>
</dbReference>
<feature type="region of interest" description="Disordered" evidence="1">
    <location>
        <begin position="123"/>
        <end position="147"/>
    </location>
</feature>
<feature type="transmembrane region" description="Helical" evidence="2">
    <location>
        <begin position="12"/>
        <end position="31"/>
    </location>
</feature>
<dbReference type="PRINTS" id="PR02072">
    <property type="entry name" value="4JOINTEDBOX1"/>
</dbReference>
<evidence type="ECO:0000313" key="4">
    <source>
        <dbReference type="RefSeq" id="XP_022243466.1"/>
    </source>
</evidence>
<gene>
    <name evidence="4" type="primary">LOC111086135</name>
</gene>
<dbReference type="GeneID" id="111086135"/>
<proteinExistence type="predicted"/>
<name>A0ABM1SIL1_LIMPO</name>
<dbReference type="Proteomes" id="UP000694941">
    <property type="component" value="Unplaced"/>
</dbReference>
<evidence type="ECO:0000256" key="2">
    <source>
        <dbReference type="SAM" id="Phobius"/>
    </source>
</evidence>
<evidence type="ECO:0000256" key="1">
    <source>
        <dbReference type="SAM" id="MobiDB-lite"/>
    </source>
</evidence>
<protein>
    <submittedName>
        <fullName evidence="4">Uncharacterized protein LOC111086135</fullName>
    </submittedName>
</protein>
<dbReference type="InterPro" id="IPR024868">
    <property type="entry name" value="FJX1/FJ"/>
</dbReference>
<evidence type="ECO:0000313" key="3">
    <source>
        <dbReference type="Proteomes" id="UP000694941"/>
    </source>
</evidence>
<feature type="compositionally biased region" description="Basic and acidic residues" evidence="1">
    <location>
        <begin position="125"/>
        <end position="137"/>
    </location>
</feature>
<keyword evidence="3" id="KW-1185">Reference proteome</keyword>
<accession>A0ABM1SIL1</accession>
<keyword evidence="2" id="KW-1133">Transmembrane helix</keyword>
<organism evidence="3 4">
    <name type="scientific">Limulus polyphemus</name>
    <name type="common">Atlantic horseshoe crab</name>
    <dbReference type="NCBI Taxonomy" id="6850"/>
    <lineage>
        <taxon>Eukaryota</taxon>
        <taxon>Metazoa</taxon>
        <taxon>Ecdysozoa</taxon>
        <taxon>Arthropoda</taxon>
        <taxon>Chelicerata</taxon>
        <taxon>Merostomata</taxon>
        <taxon>Xiphosura</taxon>
        <taxon>Limulidae</taxon>
        <taxon>Limulus</taxon>
    </lineage>
</organism>
<keyword evidence="2" id="KW-0472">Membrane</keyword>
<reference evidence="4" key="1">
    <citation type="submission" date="2025-08" db="UniProtKB">
        <authorList>
            <consortium name="RefSeq"/>
        </authorList>
    </citation>
    <scope>IDENTIFICATION</scope>
    <source>
        <tissue evidence="4">Muscle</tissue>
    </source>
</reference>
<keyword evidence="2" id="KW-0812">Transmembrane</keyword>